<dbReference type="Pfam" id="PF10067">
    <property type="entry name" value="DUF2306"/>
    <property type="match status" value="1"/>
</dbReference>
<evidence type="ECO:0000256" key="1">
    <source>
        <dbReference type="SAM" id="Phobius"/>
    </source>
</evidence>
<feature type="transmembrane region" description="Helical" evidence="1">
    <location>
        <begin position="117"/>
        <end position="135"/>
    </location>
</feature>
<organism evidence="2 3">
    <name type="scientific">Hirsutella minnesotensis 3608</name>
    <dbReference type="NCBI Taxonomy" id="1043627"/>
    <lineage>
        <taxon>Eukaryota</taxon>
        <taxon>Fungi</taxon>
        <taxon>Dikarya</taxon>
        <taxon>Ascomycota</taxon>
        <taxon>Pezizomycotina</taxon>
        <taxon>Sordariomycetes</taxon>
        <taxon>Hypocreomycetidae</taxon>
        <taxon>Hypocreales</taxon>
        <taxon>Ophiocordycipitaceae</taxon>
        <taxon>Hirsutella</taxon>
    </lineage>
</organism>
<feature type="transmembrane region" description="Helical" evidence="1">
    <location>
        <begin position="31"/>
        <end position="51"/>
    </location>
</feature>
<evidence type="ECO:0008006" key="4">
    <source>
        <dbReference type="Google" id="ProtNLM"/>
    </source>
</evidence>
<keyword evidence="1" id="KW-1133">Transmembrane helix</keyword>
<evidence type="ECO:0000313" key="3">
    <source>
        <dbReference type="Proteomes" id="UP000054481"/>
    </source>
</evidence>
<dbReference type="Proteomes" id="UP000054481">
    <property type="component" value="Unassembled WGS sequence"/>
</dbReference>
<reference evidence="2 3" key="1">
    <citation type="journal article" date="2014" name="Genome Biol. Evol.">
        <title>Comparative genomics and transcriptomics analyses reveal divergent lifestyle features of nematode endoparasitic fungus Hirsutella minnesotensis.</title>
        <authorList>
            <person name="Lai Y."/>
            <person name="Liu K."/>
            <person name="Zhang X."/>
            <person name="Zhang X."/>
            <person name="Li K."/>
            <person name="Wang N."/>
            <person name="Shu C."/>
            <person name="Wu Y."/>
            <person name="Wang C."/>
            <person name="Bushley K.E."/>
            <person name="Xiang M."/>
            <person name="Liu X."/>
        </authorList>
    </citation>
    <scope>NUCLEOTIDE SEQUENCE [LARGE SCALE GENOMIC DNA]</scope>
    <source>
        <strain evidence="2 3">3608</strain>
    </source>
</reference>
<feature type="transmembrane region" description="Helical" evidence="1">
    <location>
        <begin position="179"/>
        <end position="203"/>
    </location>
</feature>
<gene>
    <name evidence="2" type="ORF">HIM_08169</name>
</gene>
<feature type="transmembrane region" description="Helical" evidence="1">
    <location>
        <begin position="272"/>
        <end position="293"/>
    </location>
</feature>
<dbReference type="AlphaFoldDB" id="A0A0F7ZMS3"/>
<name>A0A0F7ZMS3_9HYPO</name>
<accession>A0A0F7ZMS3</accession>
<feature type="transmembrane region" description="Helical" evidence="1">
    <location>
        <begin position="83"/>
        <end position="105"/>
    </location>
</feature>
<dbReference type="EMBL" id="KQ030546">
    <property type="protein sequence ID" value="KJZ72500.1"/>
    <property type="molecule type" value="Genomic_DNA"/>
</dbReference>
<dbReference type="OrthoDB" id="193478at2759"/>
<keyword evidence="1" id="KW-0812">Transmembrane</keyword>
<proteinExistence type="predicted"/>
<keyword evidence="1" id="KW-0472">Membrane</keyword>
<dbReference type="InterPro" id="IPR018750">
    <property type="entry name" value="DUF2306_membrane"/>
</dbReference>
<feature type="transmembrane region" description="Helical" evidence="1">
    <location>
        <begin position="147"/>
        <end position="167"/>
    </location>
</feature>
<sequence length="366" mass="40161">MVVVDRPPANAFVAYARRIYNPVGFSKGYNFILWFIFGGALTGFVLARFMFLNVDGILCGPNPGGALPGECYYYKQGIARIGIILHLAGILPAGLLAVFQFVPVIRHKVLIIHRISGYIIILLSIVGVVGIFLVARHGLGGGLDMQSAIGFGAIVFVVCKAIAFYNIKVLQIEQHRAWMLRAWVIASFIITMRIMGSIMANIVGRGGSEYYSVTPCYVVDNMFRGNQSAVEGYYPDCRAYYSGANPNVHVTVHADITTSRPDETATAFNKSWGPSAFLAILIHTLAVELYLRLTPAEAERLRRVSYQRQLEAGMKKPGNAGLTVQRLGDAEPWFPEKRLQVTGSGLHPAEGQETSYDLLRPSSAGR</sequence>
<protein>
    <recommendedName>
        <fullName evidence="4">DUF2306 domain-containing protein</fullName>
    </recommendedName>
</protein>
<keyword evidence="3" id="KW-1185">Reference proteome</keyword>
<evidence type="ECO:0000313" key="2">
    <source>
        <dbReference type="EMBL" id="KJZ72500.1"/>
    </source>
</evidence>